<comment type="caution">
    <text evidence="9">The sequence shown here is derived from an EMBL/GenBank/DDBJ whole genome shotgun (WGS) entry which is preliminary data.</text>
</comment>
<dbReference type="InterPro" id="IPR002938">
    <property type="entry name" value="FAD-bd"/>
</dbReference>
<dbReference type="AlphaFoldDB" id="H5T8W7"/>
<evidence type="ECO:0000259" key="8">
    <source>
        <dbReference type="Pfam" id="PF01494"/>
    </source>
</evidence>
<evidence type="ECO:0000256" key="5">
    <source>
        <dbReference type="ARBA" id="ARBA00022827"/>
    </source>
</evidence>
<keyword evidence="5" id="KW-0274">FAD</keyword>
<dbReference type="GO" id="GO:0008682">
    <property type="term" value="F:3-demethoxyubiquinol 3-hydroxylase activity"/>
    <property type="evidence" value="ECO:0007669"/>
    <property type="project" value="TreeGrafter"/>
</dbReference>
<dbReference type="GO" id="GO:0006744">
    <property type="term" value="P:ubiquinone biosynthetic process"/>
    <property type="evidence" value="ECO:0007669"/>
    <property type="project" value="UniProtKB-UniPathway"/>
</dbReference>
<dbReference type="InterPro" id="IPR010971">
    <property type="entry name" value="UbiH/COQ6"/>
</dbReference>
<evidence type="ECO:0000256" key="6">
    <source>
        <dbReference type="ARBA" id="ARBA00023002"/>
    </source>
</evidence>
<gene>
    <name evidence="9" type="primary">ubiF</name>
    <name evidence="9" type="ORF">GPUN_0600</name>
</gene>
<evidence type="ECO:0000256" key="7">
    <source>
        <dbReference type="ARBA" id="ARBA00023033"/>
    </source>
</evidence>
<keyword evidence="10" id="KW-1185">Reference proteome</keyword>
<dbReference type="OrthoDB" id="9769565at2"/>
<proteinExistence type="inferred from homology"/>
<comment type="pathway">
    <text evidence="2">Cofactor biosynthesis; ubiquinone biosynthesis.</text>
</comment>
<dbReference type="NCBIfam" id="TIGR01988">
    <property type="entry name" value="Ubi-OHases"/>
    <property type="match status" value="1"/>
</dbReference>
<dbReference type="UniPathway" id="UPA00232"/>
<dbReference type="EC" id="1.14.13.-" evidence="9"/>
<dbReference type="STRING" id="56804.BAE46_07985"/>
<evidence type="ECO:0000256" key="1">
    <source>
        <dbReference type="ARBA" id="ARBA00001974"/>
    </source>
</evidence>
<dbReference type="GO" id="GO:0071949">
    <property type="term" value="F:FAD binding"/>
    <property type="evidence" value="ECO:0007669"/>
    <property type="project" value="InterPro"/>
</dbReference>
<dbReference type="PRINTS" id="PR00420">
    <property type="entry name" value="RNGMNOXGNASE"/>
</dbReference>
<protein>
    <submittedName>
        <fullName evidence="9">2-octaprenyl-3-methyl-6-methoxy-1,4-benzoquinol hydroxylase</fullName>
        <ecNumber evidence="9">1.14.13.-</ecNumber>
    </submittedName>
</protein>
<accession>H5T8W7</accession>
<feature type="domain" description="FAD-binding" evidence="8">
    <location>
        <begin position="6"/>
        <end position="344"/>
    </location>
</feature>
<dbReference type="EMBL" id="BAET01000007">
    <property type="protein sequence ID" value="GAB54744.1"/>
    <property type="molecule type" value="Genomic_DNA"/>
</dbReference>
<sequence>MLETKFDCCVVGGGMVGAALALGLAKQFHKVALIEKKPLAGFDKAQAPDIRVSALNMHSINLLKSLGAWQHVQKMRYRAYDTLSVWDGESSRKHLFDKSQTTQFKASEIDRELLGYFVENRLLQLALYDEIKANWTNEITCIHEQTISSIDVEQGSLILSSGQLIEARILLGADGANSQIRQSAGIPTSGWQYAQKANAVLIKTKEKVPDETWQAFYATGPRALLPMHDHYACLIWYHNATKSKWIQKASKEDLKAAVINDFPDVLGEFEIVKVAGFPITRMHAHRYGQGKAIIVGDAAHTINPLAGQGVNLGFKDVDALLSIIQHEGLDKPKRLIALYENKRRVPNLLMMSLMDVIYHGFSNTFMPMQIAREIGLKVADKAGPLKKMALKYAMGLV</sequence>
<organism evidence="9 10">
    <name type="scientific">Glaciecola punicea ACAM 611</name>
    <dbReference type="NCBI Taxonomy" id="1121923"/>
    <lineage>
        <taxon>Bacteria</taxon>
        <taxon>Pseudomonadati</taxon>
        <taxon>Pseudomonadota</taxon>
        <taxon>Gammaproteobacteria</taxon>
        <taxon>Alteromonadales</taxon>
        <taxon>Alteromonadaceae</taxon>
        <taxon>Glaciecola</taxon>
    </lineage>
</organism>
<dbReference type="PANTHER" id="PTHR43876:SF10">
    <property type="entry name" value="3-DEMETHOXYUBIQUINOL 3-HYDROXYLASE"/>
    <property type="match status" value="1"/>
</dbReference>
<dbReference type="PANTHER" id="PTHR43876">
    <property type="entry name" value="UBIQUINONE BIOSYNTHESIS MONOOXYGENASE COQ6, MITOCHONDRIAL"/>
    <property type="match status" value="1"/>
</dbReference>
<evidence type="ECO:0000313" key="10">
    <source>
        <dbReference type="Proteomes" id="UP000053586"/>
    </source>
</evidence>
<keyword evidence="7" id="KW-0503">Monooxygenase</keyword>
<reference evidence="9 10" key="1">
    <citation type="journal article" date="2012" name="J. Bacteriol.">
        <title>Genome sequence of proteorhodopsin-containing sea ice bacterium Glaciecola punicea ACAM 611T.</title>
        <authorList>
            <person name="Qin Q.-L."/>
            <person name="Xie B.-B."/>
            <person name="Shu Y.-L."/>
            <person name="Rong J.-C."/>
            <person name="Zhao D.-L."/>
            <person name="Zhang X.-Y."/>
            <person name="Chen X.-L."/>
            <person name="Zhou B.-C."/>
            <person name="Zhanga Y.-Z."/>
        </authorList>
    </citation>
    <scope>NUCLEOTIDE SEQUENCE [LARGE SCALE GENOMIC DNA]</scope>
    <source>
        <strain evidence="9 10">ACAM 611</strain>
    </source>
</reference>
<evidence type="ECO:0000256" key="4">
    <source>
        <dbReference type="ARBA" id="ARBA00022630"/>
    </source>
</evidence>
<dbReference type="Gene3D" id="3.50.50.60">
    <property type="entry name" value="FAD/NAD(P)-binding domain"/>
    <property type="match status" value="2"/>
</dbReference>
<dbReference type="RefSeq" id="WP_006003223.1">
    <property type="nucleotide sequence ID" value="NZ_BAET01000007.1"/>
</dbReference>
<dbReference type="Proteomes" id="UP000053586">
    <property type="component" value="Unassembled WGS sequence"/>
</dbReference>
<reference evidence="9 10" key="2">
    <citation type="journal article" date="2017" name="Antonie Van Leeuwenhoek">
        <title>Rhizobium rhizosphaerae sp. nov., a novel species isolated from rice rhizosphere.</title>
        <authorList>
            <person name="Zhao J.J."/>
            <person name="Zhang J."/>
            <person name="Zhang R.J."/>
            <person name="Zhang C.W."/>
            <person name="Yin H.Q."/>
            <person name="Zhang X.X."/>
        </authorList>
    </citation>
    <scope>NUCLEOTIDE SEQUENCE [LARGE SCALE GENOMIC DNA]</scope>
    <source>
        <strain evidence="9 10">ACAM 611</strain>
    </source>
</reference>
<name>H5T8W7_9ALTE</name>
<evidence type="ECO:0000256" key="3">
    <source>
        <dbReference type="ARBA" id="ARBA00005349"/>
    </source>
</evidence>
<evidence type="ECO:0000256" key="2">
    <source>
        <dbReference type="ARBA" id="ARBA00004749"/>
    </source>
</evidence>
<evidence type="ECO:0000313" key="9">
    <source>
        <dbReference type="EMBL" id="GAB54744.1"/>
    </source>
</evidence>
<dbReference type="Pfam" id="PF01494">
    <property type="entry name" value="FAD_binding_3"/>
    <property type="match status" value="1"/>
</dbReference>
<comment type="similarity">
    <text evidence="3">Belongs to the UbiH/COQ6 family.</text>
</comment>
<dbReference type="InterPro" id="IPR051205">
    <property type="entry name" value="UbiH/COQ6_monooxygenase"/>
</dbReference>
<dbReference type="SUPFAM" id="SSF51905">
    <property type="entry name" value="FAD/NAD(P)-binding domain"/>
    <property type="match status" value="1"/>
</dbReference>
<comment type="cofactor">
    <cofactor evidence="1">
        <name>FAD</name>
        <dbReference type="ChEBI" id="CHEBI:57692"/>
    </cofactor>
</comment>
<keyword evidence="6 9" id="KW-0560">Oxidoreductase</keyword>
<dbReference type="eggNOG" id="COG0654">
    <property type="taxonomic scope" value="Bacteria"/>
</dbReference>
<keyword evidence="4" id="KW-0285">Flavoprotein</keyword>
<dbReference type="InterPro" id="IPR036188">
    <property type="entry name" value="FAD/NAD-bd_sf"/>
</dbReference>